<organism evidence="2 3">
    <name type="scientific">Crepidotus variabilis</name>
    <dbReference type="NCBI Taxonomy" id="179855"/>
    <lineage>
        <taxon>Eukaryota</taxon>
        <taxon>Fungi</taxon>
        <taxon>Dikarya</taxon>
        <taxon>Basidiomycota</taxon>
        <taxon>Agaricomycotina</taxon>
        <taxon>Agaricomycetes</taxon>
        <taxon>Agaricomycetidae</taxon>
        <taxon>Agaricales</taxon>
        <taxon>Agaricineae</taxon>
        <taxon>Crepidotaceae</taxon>
        <taxon>Crepidotus</taxon>
    </lineage>
</organism>
<dbReference type="OrthoDB" id="419598at2759"/>
<dbReference type="InterPro" id="IPR036291">
    <property type="entry name" value="NAD(P)-bd_dom_sf"/>
</dbReference>
<evidence type="ECO:0000313" key="2">
    <source>
        <dbReference type="EMBL" id="KAF9525809.1"/>
    </source>
</evidence>
<keyword evidence="3" id="KW-1185">Reference proteome</keyword>
<dbReference type="Gene3D" id="3.90.25.10">
    <property type="entry name" value="UDP-galactose 4-epimerase, domain 1"/>
    <property type="match status" value="1"/>
</dbReference>
<dbReference type="AlphaFoldDB" id="A0A9P6EB50"/>
<reference evidence="2" key="1">
    <citation type="submission" date="2020-11" db="EMBL/GenBank/DDBJ databases">
        <authorList>
            <consortium name="DOE Joint Genome Institute"/>
            <person name="Ahrendt S."/>
            <person name="Riley R."/>
            <person name="Andreopoulos W."/>
            <person name="Labutti K."/>
            <person name="Pangilinan J."/>
            <person name="Ruiz-Duenas F.J."/>
            <person name="Barrasa J.M."/>
            <person name="Sanchez-Garcia M."/>
            <person name="Camarero S."/>
            <person name="Miyauchi S."/>
            <person name="Serrano A."/>
            <person name="Linde D."/>
            <person name="Babiker R."/>
            <person name="Drula E."/>
            <person name="Ayuso-Fernandez I."/>
            <person name="Pacheco R."/>
            <person name="Padilla G."/>
            <person name="Ferreira P."/>
            <person name="Barriuso J."/>
            <person name="Kellner H."/>
            <person name="Castanera R."/>
            <person name="Alfaro M."/>
            <person name="Ramirez L."/>
            <person name="Pisabarro A.G."/>
            <person name="Kuo A."/>
            <person name="Tritt A."/>
            <person name="Lipzen A."/>
            <person name="He G."/>
            <person name="Yan M."/>
            <person name="Ng V."/>
            <person name="Cullen D."/>
            <person name="Martin F."/>
            <person name="Rosso M.-N."/>
            <person name="Henrissat B."/>
            <person name="Hibbett D."/>
            <person name="Martinez A.T."/>
            <person name="Grigoriev I.V."/>
        </authorList>
    </citation>
    <scope>NUCLEOTIDE SEQUENCE</scope>
    <source>
        <strain evidence="2">CBS 506.95</strain>
    </source>
</reference>
<feature type="compositionally biased region" description="Basic and acidic residues" evidence="1">
    <location>
        <begin position="43"/>
        <end position="60"/>
    </location>
</feature>
<evidence type="ECO:0000256" key="1">
    <source>
        <dbReference type="SAM" id="MobiDB-lite"/>
    </source>
</evidence>
<dbReference type="InterPro" id="IPR051604">
    <property type="entry name" value="Ergot_Alk_Oxidoreductase"/>
</dbReference>
<evidence type="ECO:0008006" key="4">
    <source>
        <dbReference type="Google" id="ProtNLM"/>
    </source>
</evidence>
<feature type="region of interest" description="Disordered" evidence="1">
    <location>
        <begin position="40"/>
        <end position="60"/>
    </location>
</feature>
<accession>A0A9P6EB50</accession>
<dbReference type="EMBL" id="MU157879">
    <property type="protein sequence ID" value="KAF9525809.1"/>
    <property type="molecule type" value="Genomic_DNA"/>
</dbReference>
<proteinExistence type="predicted"/>
<dbReference type="Proteomes" id="UP000807306">
    <property type="component" value="Unassembled WGS sequence"/>
</dbReference>
<dbReference type="PANTHER" id="PTHR43162:SF1">
    <property type="entry name" value="PRESTALK A DIFFERENTIATION PROTEIN A"/>
    <property type="match status" value="1"/>
</dbReference>
<gene>
    <name evidence="2" type="ORF">CPB83DRAFT_896701</name>
</gene>
<dbReference type="SUPFAM" id="SSF51735">
    <property type="entry name" value="NAD(P)-binding Rossmann-fold domains"/>
    <property type="match status" value="1"/>
</dbReference>
<evidence type="ECO:0000313" key="3">
    <source>
        <dbReference type="Proteomes" id="UP000807306"/>
    </source>
</evidence>
<protein>
    <recommendedName>
        <fullName evidence="4">NmrA-like domain-containing protein</fullName>
    </recommendedName>
</protein>
<sequence length="266" mass="30173">MTILIIGGTGKTGGPLANILHSSGHTDLLLTSRSGHIPPPFSDKGHWEKDRQGLHDRTRSHEPMPVATHFLELAKKKGVKRFVFLSGSASAKGDVPHGQIHEYIANMKGIEYAVLRPTWFQENFAKNFLESIRVHDQVFSVAKDGRIPFVAAEDIALAAAEALTCTQSWNCDRFIVGPELFSYDDVARLLSRILGRGIIHERITFSQELKIWTRMGFKPDYAAWLVIKEEDVANGSQEKIAYRKQSLFRKRKLEDYFQSNKHLWMV</sequence>
<comment type="caution">
    <text evidence="2">The sequence shown here is derived from an EMBL/GenBank/DDBJ whole genome shotgun (WGS) entry which is preliminary data.</text>
</comment>
<dbReference type="PANTHER" id="PTHR43162">
    <property type="match status" value="1"/>
</dbReference>
<name>A0A9P6EB50_9AGAR</name>
<dbReference type="Gene3D" id="3.40.50.720">
    <property type="entry name" value="NAD(P)-binding Rossmann-like Domain"/>
    <property type="match status" value="1"/>
</dbReference>